<dbReference type="EMBL" id="JAHHIF010000013">
    <property type="protein sequence ID" value="MBW4545138.1"/>
    <property type="molecule type" value="Genomic_DNA"/>
</dbReference>
<sequence length="484" mass="53931">MVELDLNSPSLPNGEFARVEALQRYKILDTPPEIAFDDLTALAASFCNTPIALVSLVDTHRQWFKSKVGLTATETPREIAFCAHAIQQPDTLLVVPNALEDERFASNPLVTSEPHIRFYAGAVLVTPDGFPLGTLCVIDRVPRYLSLEQRQSLQALSRQVISQLELRINLTRVKRTTIQLKGVAKALHRSNQHLSQTLCELKHTQSQLIQTEKMSGLGQLIAGIAHQINNPITFIHGNIPHIQSYIQDLLELLSLYQQHHPKPHPKIQQKAEEIDLNFLIKDLPKVFSSVEVGTTRIHQLVRSLQNFSRKDQGKKEPADIHKAIDDTLLILEHRLQARAEQPGIRVVKEYGNLPIVECYAGSLNQVFMNILSNAVDALEQATKMRSSSKLEQHCNTITIRTELQQPAKSKKGSILIRISDNGLGIPKAIVGRIFDPFFTTKPVGKGTGLGLSISYAIVVEKHGGRLNCFSEPGRGTGFWIEIPL</sequence>
<protein>
    <recommendedName>
        <fullName evidence="2">histidine kinase</fullName>
        <ecNumber evidence="2">2.7.13.3</ecNumber>
    </recommendedName>
</protein>
<feature type="domain" description="Histidine kinase" evidence="6">
    <location>
        <begin position="223"/>
        <end position="484"/>
    </location>
</feature>
<gene>
    <name evidence="7" type="ORF">KME25_11930</name>
</gene>
<comment type="catalytic activity">
    <reaction evidence="1">
        <text>ATP + protein L-histidine = ADP + protein N-phospho-L-histidine.</text>
        <dbReference type="EC" id="2.7.13.3"/>
    </reaction>
</comment>
<dbReference type="SMART" id="SM00387">
    <property type="entry name" value="HATPase_c"/>
    <property type="match status" value="1"/>
</dbReference>
<reference evidence="7" key="1">
    <citation type="submission" date="2021-05" db="EMBL/GenBank/DDBJ databases">
        <authorList>
            <person name="Pietrasiak N."/>
            <person name="Ward R."/>
            <person name="Stajich J.E."/>
            <person name="Kurbessoian T."/>
        </authorList>
    </citation>
    <scope>NUCLEOTIDE SEQUENCE</scope>
    <source>
        <strain evidence="7">CPER-KK1</strain>
    </source>
</reference>
<accession>A0A951PLW1</accession>
<dbReference type="PROSITE" id="PS50109">
    <property type="entry name" value="HIS_KIN"/>
    <property type="match status" value="1"/>
</dbReference>
<reference evidence="7" key="2">
    <citation type="journal article" date="2022" name="Microbiol. Resour. Announc.">
        <title>Metagenome Sequencing to Explore Phylogenomics of Terrestrial Cyanobacteria.</title>
        <authorList>
            <person name="Ward R.D."/>
            <person name="Stajich J.E."/>
            <person name="Johansen J.R."/>
            <person name="Huntemann M."/>
            <person name="Clum A."/>
            <person name="Foster B."/>
            <person name="Foster B."/>
            <person name="Roux S."/>
            <person name="Palaniappan K."/>
            <person name="Varghese N."/>
            <person name="Mukherjee S."/>
            <person name="Reddy T.B.K."/>
            <person name="Daum C."/>
            <person name="Copeland A."/>
            <person name="Chen I.A."/>
            <person name="Ivanova N.N."/>
            <person name="Kyrpides N.C."/>
            <person name="Shapiro N."/>
            <person name="Eloe-Fadrosh E.A."/>
            <person name="Pietrasiak N."/>
        </authorList>
    </citation>
    <scope>NUCLEOTIDE SEQUENCE</scope>
    <source>
        <strain evidence="7">CPER-KK1</strain>
    </source>
</reference>
<dbReference type="SUPFAM" id="SSF55874">
    <property type="entry name" value="ATPase domain of HSP90 chaperone/DNA topoisomerase II/histidine kinase"/>
    <property type="match status" value="1"/>
</dbReference>
<evidence type="ECO:0000256" key="3">
    <source>
        <dbReference type="ARBA" id="ARBA00022553"/>
    </source>
</evidence>
<dbReference type="Pfam" id="PF02518">
    <property type="entry name" value="HATPase_c"/>
    <property type="match status" value="1"/>
</dbReference>
<dbReference type="EC" id="2.7.13.3" evidence="2"/>
<evidence type="ECO:0000256" key="4">
    <source>
        <dbReference type="ARBA" id="ARBA00022777"/>
    </source>
</evidence>
<dbReference type="InterPro" id="IPR003661">
    <property type="entry name" value="HisK_dim/P_dom"/>
</dbReference>
<evidence type="ECO:0000259" key="6">
    <source>
        <dbReference type="PROSITE" id="PS50109"/>
    </source>
</evidence>
<dbReference type="GO" id="GO:0000155">
    <property type="term" value="F:phosphorelay sensor kinase activity"/>
    <property type="evidence" value="ECO:0007669"/>
    <property type="project" value="InterPro"/>
</dbReference>
<proteinExistence type="predicted"/>
<evidence type="ECO:0000256" key="1">
    <source>
        <dbReference type="ARBA" id="ARBA00000085"/>
    </source>
</evidence>
<comment type="caution">
    <text evidence="7">The sequence shown here is derived from an EMBL/GenBank/DDBJ whole genome shotgun (WGS) entry which is preliminary data.</text>
</comment>
<dbReference type="PRINTS" id="PR00344">
    <property type="entry name" value="BCTRLSENSOR"/>
</dbReference>
<dbReference type="InterPro" id="IPR036890">
    <property type="entry name" value="HATPase_C_sf"/>
</dbReference>
<dbReference type="PANTHER" id="PTHR43102:SF2">
    <property type="entry name" value="GAF DOMAIN-CONTAINING PROTEIN"/>
    <property type="match status" value="1"/>
</dbReference>
<dbReference type="InterPro" id="IPR004358">
    <property type="entry name" value="Sig_transdc_His_kin-like_C"/>
</dbReference>
<dbReference type="AlphaFoldDB" id="A0A951PLW1"/>
<keyword evidence="4" id="KW-0418">Kinase</keyword>
<dbReference type="SMART" id="SM00065">
    <property type="entry name" value="GAF"/>
    <property type="match status" value="1"/>
</dbReference>
<dbReference type="Gene3D" id="1.10.287.130">
    <property type="match status" value="1"/>
</dbReference>
<dbReference type="Proteomes" id="UP000753908">
    <property type="component" value="Unassembled WGS sequence"/>
</dbReference>
<dbReference type="InterPro" id="IPR003018">
    <property type="entry name" value="GAF"/>
</dbReference>
<evidence type="ECO:0000256" key="2">
    <source>
        <dbReference type="ARBA" id="ARBA00012438"/>
    </source>
</evidence>
<dbReference type="SUPFAM" id="SSF55781">
    <property type="entry name" value="GAF domain-like"/>
    <property type="match status" value="1"/>
</dbReference>
<dbReference type="CDD" id="cd00082">
    <property type="entry name" value="HisKA"/>
    <property type="match status" value="1"/>
</dbReference>
<keyword evidence="5" id="KW-0902">Two-component regulatory system</keyword>
<dbReference type="SUPFAM" id="SSF47384">
    <property type="entry name" value="Homodimeric domain of signal transducing histidine kinase"/>
    <property type="match status" value="1"/>
</dbReference>
<dbReference type="Gene3D" id="3.30.565.10">
    <property type="entry name" value="Histidine kinase-like ATPase, C-terminal domain"/>
    <property type="match status" value="1"/>
</dbReference>
<keyword evidence="4" id="KW-0808">Transferase</keyword>
<name>A0A951PLW1_9CYAN</name>
<dbReference type="InterPro" id="IPR036097">
    <property type="entry name" value="HisK_dim/P_sf"/>
</dbReference>
<dbReference type="InterPro" id="IPR005467">
    <property type="entry name" value="His_kinase_dom"/>
</dbReference>
<dbReference type="Gene3D" id="3.30.450.40">
    <property type="match status" value="1"/>
</dbReference>
<keyword evidence="3" id="KW-0597">Phosphoprotein</keyword>
<organism evidence="7 8">
    <name type="scientific">Symplocastrum torsivum CPER-KK1</name>
    <dbReference type="NCBI Taxonomy" id="450513"/>
    <lineage>
        <taxon>Bacteria</taxon>
        <taxon>Bacillati</taxon>
        <taxon>Cyanobacteriota</taxon>
        <taxon>Cyanophyceae</taxon>
        <taxon>Oscillatoriophycideae</taxon>
        <taxon>Oscillatoriales</taxon>
        <taxon>Microcoleaceae</taxon>
        <taxon>Symplocastrum</taxon>
    </lineage>
</organism>
<evidence type="ECO:0000313" key="7">
    <source>
        <dbReference type="EMBL" id="MBW4545138.1"/>
    </source>
</evidence>
<evidence type="ECO:0000256" key="5">
    <source>
        <dbReference type="ARBA" id="ARBA00023012"/>
    </source>
</evidence>
<evidence type="ECO:0000313" key="8">
    <source>
        <dbReference type="Proteomes" id="UP000753908"/>
    </source>
</evidence>
<dbReference type="InterPro" id="IPR003594">
    <property type="entry name" value="HATPase_dom"/>
</dbReference>
<dbReference type="PANTHER" id="PTHR43102">
    <property type="entry name" value="SLR1143 PROTEIN"/>
    <property type="match status" value="1"/>
</dbReference>
<dbReference type="InterPro" id="IPR029016">
    <property type="entry name" value="GAF-like_dom_sf"/>
</dbReference>